<sequence length="513" mass="54233">MRPAAAVSAAAAALWLLALLGPGLSCPDEDGSEGDLQTCSCCFYRQTPPQGASTGPSLSSLCHRLPGGRTFASLTRQACDTAVYSAFHISHGWMEREGEEIPEEPVHNSKVAIPALLRLGSSHALSPPDSPFQNWDSTVTTLVQSSIYPRCTTLEGDLYILMGAGSFGAAEDGEEQCQTTPLWSAVCCSAPEGKDGFSVAIIQETGEGLRPVSIKELEEVLGVTELFFEGCGDADSGAFFAKIDLNNIEQLDVIRKSEADEASEEGGDADVNTDASEDGESSITQEKVIDPENDDEDVTQEASRTSTVRSDAAHLCSAFGSLPYLNFKKKPKPHGTFMLLFQVVYVLQEDLGVLCALPGDTCNVFYLLTSDLLSGMCSAVETVLGIGYNGFYNIYYCTSSMLGALLNSCYTGVMGTGTLMGDALGIFGGTIGNAWWVLKRFGGGLCKESGGYVGSVASEMGSQALTVGGGLGRLVWRSGDGVFKGFRLGGGFVVGLVDLVFGGLGWFFGERSE</sequence>
<gene>
    <name evidence="4" type="primary">si:ch73-54f23.2</name>
</gene>
<dbReference type="InterPro" id="IPR039015">
    <property type="entry name" value="ENDOD1"/>
</dbReference>
<feature type="transmembrane region" description="Helical" evidence="2">
    <location>
        <begin position="488"/>
        <end position="508"/>
    </location>
</feature>
<keyword evidence="2" id="KW-0812">Transmembrane</keyword>
<reference evidence="4" key="1">
    <citation type="submission" date="2020-06" db="EMBL/GenBank/DDBJ databases">
        <authorList>
            <consortium name="Wellcome Sanger Institute Data Sharing"/>
        </authorList>
    </citation>
    <scope>NUCLEOTIDE SEQUENCE [LARGE SCALE GENOMIC DNA]</scope>
</reference>
<reference evidence="4" key="2">
    <citation type="submission" date="2025-08" db="UniProtKB">
        <authorList>
            <consortium name="Ensembl"/>
        </authorList>
    </citation>
    <scope>IDENTIFICATION</scope>
</reference>
<dbReference type="Ensembl" id="ENSGWIT00000047560.1">
    <property type="protein sequence ID" value="ENSGWIP00000043857.1"/>
    <property type="gene ID" value="ENSGWIG00000021868.1"/>
</dbReference>
<evidence type="ECO:0000313" key="5">
    <source>
        <dbReference type="Proteomes" id="UP000694680"/>
    </source>
</evidence>
<proteinExistence type="predicted"/>
<organism evidence="4 5">
    <name type="scientific">Gouania willdenowi</name>
    <name type="common">Blunt-snouted clingfish</name>
    <name type="synonym">Lepadogaster willdenowi</name>
    <dbReference type="NCBI Taxonomy" id="441366"/>
    <lineage>
        <taxon>Eukaryota</taxon>
        <taxon>Metazoa</taxon>
        <taxon>Chordata</taxon>
        <taxon>Craniata</taxon>
        <taxon>Vertebrata</taxon>
        <taxon>Euteleostomi</taxon>
        <taxon>Actinopterygii</taxon>
        <taxon>Neopterygii</taxon>
        <taxon>Teleostei</taxon>
        <taxon>Neoteleostei</taxon>
        <taxon>Acanthomorphata</taxon>
        <taxon>Ovalentaria</taxon>
        <taxon>Blenniimorphae</taxon>
        <taxon>Blenniiformes</taxon>
        <taxon>Gobiesocoidei</taxon>
        <taxon>Gobiesocidae</taxon>
        <taxon>Gobiesocinae</taxon>
        <taxon>Gouania</taxon>
    </lineage>
</organism>
<feature type="signal peptide" evidence="3">
    <location>
        <begin position="1"/>
        <end position="25"/>
    </location>
</feature>
<evidence type="ECO:0000256" key="3">
    <source>
        <dbReference type="SAM" id="SignalP"/>
    </source>
</evidence>
<feature type="region of interest" description="Disordered" evidence="1">
    <location>
        <begin position="257"/>
        <end position="306"/>
    </location>
</feature>
<evidence type="ECO:0000256" key="1">
    <source>
        <dbReference type="SAM" id="MobiDB-lite"/>
    </source>
</evidence>
<evidence type="ECO:0000256" key="2">
    <source>
        <dbReference type="SAM" id="Phobius"/>
    </source>
</evidence>
<dbReference type="Proteomes" id="UP000694680">
    <property type="component" value="Chromosome 16"/>
</dbReference>
<reference evidence="4" key="3">
    <citation type="submission" date="2025-09" db="UniProtKB">
        <authorList>
            <consortium name="Ensembl"/>
        </authorList>
    </citation>
    <scope>IDENTIFICATION</scope>
</reference>
<dbReference type="PANTHER" id="PTHR21472:SF23">
    <property type="entry name" value="INO80 COMPLEX SUBUNIT E"/>
    <property type="match status" value="1"/>
</dbReference>
<dbReference type="PANTHER" id="PTHR21472">
    <property type="entry name" value="ENDONUCLEASE DOMAIN-CONTAINING 1 PROTEIN ENDOD1"/>
    <property type="match status" value="1"/>
</dbReference>
<feature type="chain" id="PRO_5034561807" evidence="3">
    <location>
        <begin position="26"/>
        <end position="513"/>
    </location>
</feature>
<protein>
    <submittedName>
        <fullName evidence="4">Uncharacterized LOC114478096</fullName>
    </submittedName>
</protein>
<evidence type="ECO:0000313" key="4">
    <source>
        <dbReference type="Ensembl" id="ENSGWIP00000043857.1"/>
    </source>
</evidence>
<accession>A0A8C5HD98</accession>
<keyword evidence="3" id="KW-0732">Signal</keyword>
<keyword evidence="5" id="KW-1185">Reference proteome</keyword>
<keyword evidence="2" id="KW-1133">Transmembrane helix</keyword>
<dbReference type="AlphaFoldDB" id="A0A8C5HD98"/>
<keyword evidence="2" id="KW-0472">Membrane</keyword>
<name>A0A8C5HD98_GOUWI</name>